<name>A0A1S7PYW5_9HYPH</name>
<dbReference type="Gene3D" id="3.30.2310.20">
    <property type="entry name" value="RelE-like"/>
    <property type="match status" value="1"/>
</dbReference>
<dbReference type="RefSeq" id="WP_080817382.1">
    <property type="nucleotide sequence ID" value="NZ_LT009748.1"/>
</dbReference>
<sequence>MAFRVLRSTQTDQDLGLILDHLIQSYLDLGDALPGAFARAARRVGSIEADMEALHKAPFQGTLLPEILPGLRRVTKNQAVFYFDVDEGEKTLRILAVFFGGQDHLRHMLTRLSSRRALNLP</sequence>
<protein>
    <submittedName>
        <fullName evidence="1">KluB</fullName>
    </submittedName>
</protein>
<evidence type="ECO:0000313" key="2">
    <source>
        <dbReference type="Proteomes" id="UP000191987"/>
    </source>
</evidence>
<dbReference type="AlphaFoldDB" id="A0A1S7PYW5"/>
<reference evidence="1 2" key="1">
    <citation type="submission" date="2016-01" db="EMBL/GenBank/DDBJ databases">
        <authorList>
            <person name="Oliw E.H."/>
        </authorList>
    </citation>
    <scope>NUCLEOTIDE SEQUENCE [LARGE SCALE GENOMIC DNA]</scope>
    <source>
        <strain evidence="1 2">Zutra 3-1</strain>
    </source>
</reference>
<evidence type="ECO:0000313" key="1">
    <source>
        <dbReference type="EMBL" id="CUX28470.1"/>
    </source>
</evidence>
<organism evidence="1 2">
    <name type="scientific">Agrobacterium deltaense Zutra 3/1</name>
    <dbReference type="NCBI Taxonomy" id="1183427"/>
    <lineage>
        <taxon>Bacteria</taxon>
        <taxon>Pseudomonadati</taxon>
        <taxon>Pseudomonadota</taxon>
        <taxon>Alphaproteobacteria</taxon>
        <taxon>Hyphomicrobiales</taxon>
        <taxon>Rhizobiaceae</taxon>
        <taxon>Rhizobium/Agrobacterium group</taxon>
        <taxon>Agrobacterium</taxon>
    </lineage>
</organism>
<dbReference type="Proteomes" id="UP000191987">
    <property type="component" value="Unassembled WGS sequence"/>
</dbReference>
<gene>
    <name evidence="1" type="ORF">AGR7C_Cc200022</name>
</gene>
<dbReference type="InterPro" id="IPR035093">
    <property type="entry name" value="RelE/ParE_toxin_dom_sf"/>
</dbReference>
<dbReference type="EMBL" id="FBWG01000013">
    <property type="protein sequence ID" value="CUX28470.1"/>
    <property type="molecule type" value="Genomic_DNA"/>
</dbReference>
<proteinExistence type="predicted"/>
<accession>A0A1S7PYW5</accession>